<dbReference type="InterPro" id="IPR008969">
    <property type="entry name" value="CarboxyPept-like_regulatory"/>
</dbReference>
<dbReference type="InterPro" id="IPR052935">
    <property type="entry name" value="Mg2+_PAP"/>
</dbReference>
<dbReference type="EMBL" id="QJTE01000002">
    <property type="protein sequence ID" value="PYE84386.1"/>
    <property type="molecule type" value="Genomic_DNA"/>
</dbReference>
<name>A0A318SVM3_9RHOB</name>
<keyword evidence="3" id="KW-1185">Reference proteome</keyword>
<feature type="domain" description="Phosphatidate phosphatase APP1 catalytic" evidence="1">
    <location>
        <begin position="156"/>
        <end position="305"/>
    </location>
</feature>
<gene>
    <name evidence="2" type="ORF">DFP88_102184</name>
</gene>
<protein>
    <submittedName>
        <fullName evidence="2">Phosphatidate phosphatase APP1</fullName>
    </submittedName>
</protein>
<evidence type="ECO:0000259" key="1">
    <source>
        <dbReference type="Pfam" id="PF09949"/>
    </source>
</evidence>
<dbReference type="PANTHER" id="PTHR28208:SF3">
    <property type="entry name" value="PHOSPHATIDATE PHOSPHATASE APP1"/>
    <property type="match status" value="1"/>
</dbReference>
<dbReference type="GO" id="GO:0008195">
    <property type="term" value="F:phosphatidate phosphatase activity"/>
    <property type="evidence" value="ECO:0007669"/>
    <property type="project" value="InterPro"/>
</dbReference>
<dbReference type="PANTHER" id="PTHR28208">
    <property type="entry name" value="PHOSPHATIDATE PHOSPHATASE APP1"/>
    <property type="match status" value="1"/>
</dbReference>
<evidence type="ECO:0000313" key="3">
    <source>
        <dbReference type="Proteomes" id="UP000248311"/>
    </source>
</evidence>
<organism evidence="2 3">
    <name type="scientific">Pseudoroseicyclus aestuarii</name>
    <dbReference type="NCBI Taxonomy" id="1795041"/>
    <lineage>
        <taxon>Bacteria</taxon>
        <taxon>Pseudomonadati</taxon>
        <taxon>Pseudomonadota</taxon>
        <taxon>Alphaproteobacteria</taxon>
        <taxon>Rhodobacterales</taxon>
        <taxon>Paracoccaceae</taxon>
        <taxon>Pseudoroseicyclus</taxon>
    </lineage>
</organism>
<proteinExistence type="predicted"/>
<reference evidence="2 3" key="1">
    <citation type="submission" date="2018-06" db="EMBL/GenBank/DDBJ databases">
        <title>Genomic Encyclopedia of Type Strains, Phase III (KMG-III): the genomes of soil and plant-associated and newly described type strains.</title>
        <authorList>
            <person name="Whitman W."/>
        </authorList>
    </citation>
    <scope>NUCLEOTIDE SEQUENCE [LARGE SCALE GENOMIC DNA]</scope>
    <source>
        <strain evidence="2 3">CECT 9025</strain>
    </source>
</reference>
<dbReference type="InterPro" id="IPR019236">
    <property type="entry name" value="APP1_cat"/>
</dbReference>
<dbReference type="SUPFAM" id="SSF56784">
    <property type="entry name" value="HAD-like"/>
    <property type="match status" value="1"/>
</dbReference>
<comment type="caution">
    <text evidence="2">The sequence shown here is derived from an EMBL/GenBank/DDBJ whole genome shotgun (WGS) entry which is preliminary data.</text>
</comment>
<dbReference type="Pfam" id="PF09949">
    <property type="entry name" value="APP1_cat"/>
    <property type="match status" value="1"/>
</dbReference>
<dbReference type="InterPro" id="IPR036412">
    <property type="entry name" value="HAD-like_sf"/>
</dbReference>
<accession>A0A318SVM3</accession>
<dbReference type="Proteomes" id="UP000248311">
    <property type="component" value="Unassembled WGS sequence"/>
</dbReference>
<sequence>MTQRRRRSPRPLRRLLRRLGLRVERALDWLWARSHRRGDSAPVIAGYVGYSTPDSLVARGRVLSHVRRHEPRADQSVWINLRQMLSLFLTDEVAGVTVRVPDAGVSAVTDAEGYFTLTVPRAGRSGWLQVPVEIADTPEARAVLPVLATQPGARFGTISDIDDTLMHTGAWSLPRNLWVSLTGNVLTRRVHPDAAELLDRLALRGSPVFYVSSSPWNLHDFLEAIFARAGLVRGPLFLRDLGLSAAEKAPSGHFGHKGRAIDLILAANPGLRFVLIGDTGQHDAAIYAAAAARHPGRILRVVLRNAGREAEPEALAALEEAGVPTDLVQHYGAVMPGGMPRDEAPFAAGSAAVPRAVSAE</sequence>
<dbReference type="AlphaFoldDB" id="A0A318SVM3"/>
<dbReference type="SUPFAM" id="SSF49464">
    <property type="entry name" value="Carboxypeptidase regulatory domain-like"/>
    <property type="match status" value="1"/>
</dbReference>
<evidence type="ECO:0000313" key="2">
    <source>
        <dbReference type="EMBL" id="PYE84386.1"/>
    </source>
</evidence>